<sequence>MNSNLHDDNTLIDTSILPDDIFTRVGDDFFSIVKLCAGDSIFNILRIQLINSARKLLNTADIFAFFQIESEETNAIKVESCFKCKTGQYIVKPGIQASLSYLIRLLKLKFKQEQELKLNQNNEHPLLKSLIKWYQENDSEDTSKSNEFLTSFIDNLVLNLTQSSNRFRYTESIKKIATCLYILGGKQCYEFVRLNLPGTIPNMSTLRDLINQSDMTFAEAEFKFESLKQFHSGFGFYSEDTTGVIPKVEYDSSTNSFIGFATPIVDGIPPKKCYQAHKFDDLRTIYDSNEMAPLLNVHMFQSISTEDAVANFPKPFLLSAYGVTNKFTTMDILRRWMYIFENCLDKGVRVIGFSTDADNKYVSAMRLADPVHIVTKWRNRLLSSTADLCLGNDNISMVHIENLINDNTYTKLDHSLTKSDTNPKDRQNYKSCIKLISDDVLNLLYDNVDTKGTFVYLTLLKMIVKAYIDKSTNIGERKSVLKIQKQRIRNFEALTILICFGIESAWCVVFVCRLWWTWLEKTSTRNSSKTGQITGDRKNEINKFFITRPAYISVELNAHNLLYLVLLVKQQDLPKQTLLNIHLFSSQPCESLFRDARSLSSAFSTNINFTVKNFIGRAQKLSILNQMKYNQSKKDLRFPIHHKQKHQHSSTSIDQLNEIDNQIGYTTICDTLNQFNINGLNDVSQYVFDILKKNSRLINYSFRTENDIAEEFGLDEENDDNDVDTYAPDQLIDEFLFDCQNDTMSDDEEDILNTLKSNFNPFNADIFFRSSGNPFIIKRKSNLHGDNNHGLVNIKDSGQSYVGYCLFETNVVSAYQALREVQCMTNVSLNRTHVGEEVQLEIDVSFHSALIYKNQNGESIELIQLHGVSTQSGRFTTLVMDHLYTTDELKSNCKDELIKDERYQIIEGSLIIAFTMLEYTLNIVLFRNCAIEISVER</sequence>
<protein>
    <submittedName>
        <fullName evidence="1">Uncharacterized protein</fullName>
    </submittedName>
</protein>
<dbReference type="AlphaFoldDB" id="A0A819XMJ3"/>
<proteinExistence type="predicted"/>
<dbReference type="EMBL" id="CAJOBF010004541">
    <property type="protein sequence ID" value="CAF4142999.1"/>
    <property type="molecule type" value="Genomic_DNA"/>
</dbReference>
<gene>
    <name evidence="1" type="ORF">UXM345_LOCUS24677</name>
</gene>
<organism evidence="1 2">
    <name type="scientific">Rotaria magnacalcarata</name>
    <dbReference type="NCBI Taxonomy" id="392030"/>
    <lineage>
        <taxon>Eukaryota</taxon>
        <taxon>Metazoa</taxon>
        <taxon>Spiralia</taxon>
        <taxon>Gnathifera</taxon>
        <taxon>Rotifera</taxon>
        <taxon>Eurotatoria</taxon>
        <taxon>Bdelloidea</taxon>
        <taxon>Philodinida</taxon>
        <taxon>Philodinidae</taxon>
        <taxon>Rotaria</taxon>
    </lineage>
</organism>
<name>A0A819XMJ3_9BILA</name>
<dbReference type="Proteomes" id="UP000663842">
    <property type="component" value="Unassembled WGS sequence"/>
</dbReference>
<accession>A0A819XMJ3</accession>
<comment type="caution">
    <text evidence="1">The sequence shown here is derived from an EMBL/GenBank/DDBJ whole genome shotgun (WGS) entry which is preliminary data.</text>
</comment>
<evidence type="ECO:0000313" key="2">
    <source>
        <dbReference type="Proteomes" id="UP000663842"/>
    </source>
</evidence>
<reference evidence="1" key="1">
    <citation type="submission" date="2021-02" db="EMBL/GenBank/DDBJ databases">
        <authorList>
            <person name="Nowell W R."/>
        </authorList>
    </citation>
    <scope>NUCLEOTIDE SEQUENCE</scope>
</reference>
<evidence type="ECO:0000313" key="1">
    <source>
        <dbReference type="EMBL" id="CAF4142999.1"/>
    </source>
</evidence>